<dbReference type="Proteomes" id="UP001370490">
    <property type="component" value="Unassembled WGS sequence"/>
</dbReference>
<evidence type="ECO:0000313" key="7">
    <source>
        <dbReference type="EMBL" id="KAK6929644.1"/>
    </source>
</evidence>
<dbReference type="PANTHER" id="PTHR31232:SF155">
    <property type="entry name" value="PLANT SELF-INCOMPATIBILITY PROTEIN S1 FAMILY"/>
    <property type="match status" value="1"/>
</dbReference>
<evidence type="ECO:0000313" key="8">
    <source>
        <dbReference type="Proteomes" id="UP001370490"/>
    </source>
</evidence>
<dbReference type="GO" id="GO:0060320">
    <property type="term" value="P:rejection of self pollen"/>
    <property type="evidence" value="ECO:0007669"/>
    <property type="project" value="UniProtKB-KW"/>
</dbReference>
<feature type="chain" id="PRO_5042669153" description="S-protein homolog" evidence="6">
    <location>
        <begin position="24"/>
        <end position="128"/>
    </location>
</feature>
<dbReference type="InterPro" id="IPR010264">
    <property type="entry name" value="Self-incomp_S1"/>
</dbReference>
<comment type="caution">
    <text evidence="7">The sequence shown here is derived from an EMBL/GenBank/DDBJ whole genome shotgun (WGS) entry which is preliminary data.</text>
</comment>
<gene>
    <name evidence="7" type="ORF">RJ641_003738</name>
</gene>
<evidence type="ECO:0000256" key="1">
    <source>
        <dbReference type="ARBA" id="ARBA00004613"/>
    </source>
</evidence>
<dbReference type="EMBL" id="JBAMMX010000012">
    <property type="protein sequence ID" value="KAK6929644.1"/>
    <property type="molecule type" value="Genomic_DNA"/>
</dbReference>
<evidence type="ECO:0000256" key="5">
    <source>
        <dbReference type="ARBA" id="ARBA00022729"/>
    </source>
</evidence>
<accession>A0AAN8VDJ5</accession>
<comment type="subcellular location">
    <subcellularLocation>
        <location evidence="1 6">Secreted</location>
    </subcellularLocation>
</comment>
<keyword evidence="5 6" id="KW-0732">Signal</keyword>
<reference evidence="7 8" key="1">
    <citation type="submission" date="2023-12" db="EMBL/GenBank/DDBJ databases">
        <title>A high-quality genome assembly for Dillenia turbinata (Dilleniales).</title>
        <authorList>
            <person name="Chanderbali A."/>
        </authorList>
    </citation>
    <scope>NUCLEOTIDE SEQUENCE [LARGE SCALE GENOMIC DNA]</scope>
    <source>
        <strain evidence="7">LSX21</strain>
        <tissue evidence="7">Leaf</tissue>
    </source>
</reference>
<keyword evidence="4 6" id="KW-0964">Secreted</keyword>
<protein>
    <recommendedName>
        <fullName evidence="6">S-protein homolog</fullName>
    </recommendedName>
</protein>
<comment type="similarity">
    <text evidence="2 6">Belongs to the plant self-incompatibility (S1) protein family.</text>
</comment>
<evidence type="ECO:0000256" key="3">
    <source>
        <dbReference type="ARBA" id="ARBA00022471"/>
    </source>
</evidence>
<evidence type="ECO:0000256" key="2">
    <source>
        <dbReference type="ARBA" id="ARBA00005581"/>
    </source>
</evidence>
<feature type="signal peptide" evidence="6">
    <location>
        <begin position="1"/>
        <end position="23"/>
    </location>
</feature>
<dbReference type="PANTHER" id="PTHR31232">
    <property type="match status" value="1"/>
</dbReference>
<name>A0AAN8VDJ5_9MAGN</name>
<keyword evidence="8" id="KW-1185">Reference proteome</keyword>
<proteinExistence type="inferred from homology"/>
<organism evidence="7 8">
    <name type="scientific">Dillenia turbinata</name>
    <dbReference type="NCBI Taxonomy" id="194707"/>
    <lineage>
        <taxon>Eukaryota</taxon>
        <taxon>Viridiplantae</taxon>
        <taxon>Streptophyta</taxon>
        <taxon>Embryophyta</taxon>
        <taxon>Tracheophyta</taxon>
        <taxon>Spermatophyta</taxon>
        <taxon>Magnoliopsida</taxon>
        <taxon>eudicotyledons</taxon>
        <taxon>Gunneridae</taxon>
        <taxon>Pentapetalae</taxon>
        <taxon>Dilleniales</taxon>
        <taxon>Dilleniaceae</taxon>
        <taxon>Dillenia</taxon>
    </lineage>
</organism>
<dbReference type="Pfam" id="PF05938">
    <property type="entry name" value="Self-incomp_S1"/>
    <property type="match status" value="1"/>
</dbReference>
<evidence type="ECO:0000256" key="4">
    <source>
        <dbReference type="ARBA" id="ARBA00022525"/>
    </source>
</evidence>
<sequence length="128" mass="15439">MTPFTKCALIILLTLTMCSLAQSYRLAVRNELGENMTIQCRSKDRDIGRKEISDQVWYMWDFELKYFEYWDCSIWWSQASAKFPVFRPGDAHEGRCAPYYCMWFARRDGIYLFITSTHTYEKKYLWPH</sequence>
<dbReference type="AlphaFoldDB" id="A0AAN8VDJ5"/>
<evidence type="ECO:0000256" key="6">
    <source>
        <dbReference type="RuleBase" id="RU367044"/>
    </source>
</evidence>
<keyword evidence="3 6" id="KW-0713">Self-incompatibility</keyword>
<dbReference type="GO" id="GO:0005576">
    <property type="term" value="C:extracellular region"/>
    <property type="evidence" value="ECO:0007669"/>
    <property type="project" value="UniProtKB-SubCell"/>
</dbReference>